<evidence type="ECO:0000313" key="10">
    <source>
        <dbReference type="EMBL" id="CEO57305.1"/>
    </source>
</evidence>
<dbReference type="GO" id="GO:0020037">
    <property type="term" value="F:heme binding"/>
    <property type="evidence" value="ECO:0007669"/>
    <property type="project" value="InterPro"/>
</dbReference>
<keyword evidence="5 9" id="KW-0560">Oxidoreductase</keyword>
<dbReference type="CDD" id="cd20615">
    <property type="entry name" value="CYP_GliC-like"/>
    <property type="match status" value="1"/>
</dbReference>
<evidence type="ECO:0008006" key="11">
    <source>
        <dbReference type="Google" id="ProtNLM"/>
    </source>
</evidence>
<dbReference type="PANTHER" id="PTHR24279:SF125">
    <property type="entry name" value="CYTOCHROME P450 FAMILY 24 SUBFAMILY A MEMBER 1"/>
    <property type="match status" value="1"/>
</dbReference>
<evidence type="ECO:0000256" key="4">
    <source>
        <dbReference type="ARBA" id="ARBA00022723"/>
    </source>
</evidence>
<evidence type="ECO:0000256" key="5">
    <source>
        <dbReference type="ARBA" id="ARBA00023002"/>
    </source>
</evidence>
<dbReference type="GO" id="GO:0034650">
    <property type="term" value="P:cortisol metabolic process"/>
    <property type="evidence" value="ECO:0007669"/>
    <property type="project" value="TreeGrafter"/>
</dbReference>
<keyword evidence="4 8" id="KW-0479">Metal-binding</keyword>
<evidence type="ECO:0000256" key="9">
    <source>
        <dbReference type="RuleBase" id="RU000461"/>
    </source>
</evidence>
<reference evidence="10" key="1">
    <citation type="submission" date="2015-01" db="EMBL/GenBank/DDBJ databases">
        <authorList>
            <person name="Durling Mikael"/>
        </authorList>
    </citation>
    <scope>NUCLEOTIDE SEQUENCE</scope>
</reference>
<dbReference type="PANTHER" id="PTHR24279">
    <property type="entry name" value="CYTOCHROME P450"/>
    <property type="match status" value="1"/>
</dbReference>
<gene>
    <name evidence="10" type="ORF">BN869_000013363_1</name>
</gene>
<dbReference type="GO" id="GO:0008203">
    <property type="term" value="P:cholesterol metabolic process"/>
    <property type="evidence" value="ECO:0007669"/>
    <property type="project" value="TreeGrafter"/>
</dbReference>
<keyword evidence="3 8" id="KW-0349">Heme</keyword>
<sequence length="496" mass="56961">MLTEVIEQVPIERMLLLAAAMLIVLCAVSSRLALTITGKPRVKSLISSKSLPGPRFKFPNGQGTEKFFGGRNAARRWRHEYGSIYSIWAGLKREIVLSTPEQVQEFYRDSHLHIKAADNNSGWLFAELLGSCVGVVSQNRWKRVRRPFEHPFSRTSALTRPRTFIHEARDFLSVLNPNNEIRTINTSNDLKYCPFFMVASIFFGVHTQAQRNQLQQLGPPREELFRRAFMGSMNRYGIAKYFPGSALSLLRQFQGQWETFVKEAYERAIDTGDGSIVPLWEAVNRGDMSMQELLQTLDESLFANLDVTAHAVSWNVIRIAYHRDIQRKVREEIRRHNESDKAYEEYMCRDDTLIAACVLETSRLHPVLPFSNPEAAEENKTVGDYIIPRRTDVIVDTHAINIDNPHWKDATTFDPHRHLGQKDSSRRYNMWRFGFGPRQCLGKNVADIILRIILAELLDKYEIELMEAEEVADVKLQPDSWIGLPDGIVKMVPMIV</sequence>
<evidence type="ECO:0000256" key="7">
    <source>
        <dbReference type="ARBA" id="ARBA00023033"/>
    </source>
</evidence>
<keyword evidence="6 8" id="KW-0408">Iron</keyword>
<dbReference type="GO" id="GO:0004497">
    <property type="term" value="F:monooxygenase activity"/>
    <property type="evidence" value="ECO:0007669"/>
    <property type="project" value="UniProtKB-KW"/>
</dbReference>
<dbReference type="InterPro" id="IPR050479">
    <property type="entry name" value="CYP11_CYP27_families"/>
</dbReference>
<comment type="similarity">
    <text evidence="2 9">Belongs to the cytochrome P450 family.</text>
</comment>
<dbReference type="InterPro" id="IPR036396">
    <property type="entry name" value="Cyt_P450_sf"/>
</dbReference>
<dbReference type="GO" id="GO:0006704">
    <property type="term" value="P:glucocorticoid biosynthetic process"/>
    <property type="evidence" value="ECO:0007669"/>
    <property type="project" value="TreeGrafter"/>
</dbReference>
<dbReference type="GO" id="GO:0016705">
    <property type="term" value="F:oxidoreductase activity, acting on paired donors, with incorporation or reduction of molecular oxygen"/>
    <property type="evidence" value="ECO:0007669"/>
    <property type="project" value="InterPro"/>
</dbReference>
<dbReference type="InterPro" id="IPR017972">
    <property type="entry name" value="Cyt_P450_CS"/>
</dbReference>
<dbReference type="PRINTS" id="PR00385">
    <property type="entry name" value="P450"/>
</dbReference>
<dbReference type="PRINTS" id="PR00463">
    <property type="entry name" value="EP450I"/>
</dbReference>
<dbReference type="GO" id="GO:0005506">
    <property type="term" value="F:iron ion binding"/>
    <property type="evidence" value="ECO:0007669"/>
    <property type="project" value="InterPro"/>
</dbReference>
<organism evidence="10">
    <name type="scientific">Bionectria ochroleuca</name>
    <name type="common">Gliocladium roseum</name>
    <dbReference type="NCBI Taxonomy" id="29856"/>
    <lineage>
        <taxon>Eukaryota</taxon>
        <taxon>Fungi</taxon>
        <taxon>Dikarya</taxon>
        <taxon>Ascomycota</taxon>
        <taxon>Pezizomycotina</taxon>
        <taxon>Sordariomycetes</taxon>
        <taxon>Hypocreomycetidae</taxon>
        <taxon>Hypocreales</taxon>
        <taxon>Bionectriaceae</taxon>
        <taxon>Clonostachys</taxon>
    </lineage>
</organism>
<dbReference type="InterPro" id="IPR001128">
    <property type="entry name" value="Cyt_P450"/>
</dbReference>
<keyword evidence="7 9" id="KW-0503">Monooxygenase</keyword>
<proteinExistence type="inferred from homology"/>
<dbReference type="EMBL" id="CDPU01000095">
    <property type="protein sequence ID" value="CEO57305.1"/>
    <property type="molecule type" value="Genomic_DNA"/>
</dbReference>
<dbReference type="PROSITE" id="PS00086">
    <property type="entry name" value="CYTOCHROME_P450"/>
    <property type="match status" value="1"/>
</dbReference>
<dbReference type="Gene3D" id="1.10.630.10">
    <property type="entry name" value="Cytochrome P450"/>
    <property type="match status" value="1"/>
</dbReference>
<dbReference type="GO" id="GO:0005743">
    <property type="term" value="C:mitochondrial inner membrane"/>
    <property type="evidence" value="ECO:0007669"/>
    <property type="project" value="TreeGrafter"/>
</dbReference>
<feature type="binding site" description="axial binding residue" evidence="8">
    <location>
        <position position="440"/>
    </location>
    <ligand>
        <name>heme</name>
        <dbReference type="ChEBI" id="CHEBI:30413"/>
    </ligand>
    <ligandPart>
        <name>Fe</name>
        <dbReference type="ChEBI" id="CHEBI:18248"/>
    </ligandPart>
</feature>
<evidence type="ECO:0000256" key="6">
    <source>
        <dbReference type="ARBA" id="ARBA00023004"/>
    </source>
</evidence>
<accession>A0A0B7KQX2</accession>
<evidence type="ECO:0000256" key="1">
    <source>
        <dbReference type="ARBA" id="ARBA00001971"/>
    </source>
</evidence>
<comment type="cofactor">
    <cofactor evidence="1 8">
        <name>heme</name>
        <dbReference type="ChEBI" id="CHEBI:30413"/>
    </cofactor>
</comment>
<evidence type="ECO:0000256" key="8">
    <source>
        <dbReference type="PIRSR" id="PIRSR602401-1"/>
    </source>
</evidence>
<protein>
    <recommendedName>
        <fullName evidence="11">Cytochrome P450 monooxygenase</fullName>
    </recommendedName>
</protein>
<evidence type="ECO:0000256" key="2">
    <source>
        <dbReference type="ARBA" id="ARBA00010617"/>
    </source>
</evidence>
<dbReference type="GO" id="GO:0006700">
    <property type="term" value="P:C21-steroid hormone biosynthetic process"/>
    <property type="evidence" value="ECO:0007669"/>
    <property type="project" value="TreeGrafter"/>
</dbReference>
<dbReference type="InterPro" id="IPR002401">
    <property type="entry name" value="Cyt_P450_E_grp-I"/>
</dbReference>
<dbReference type="SUPFAM" id="SSF48264">
    <property type="entry name" value="Cytochrome P450"/>
    <property type="match status" value="1"/>
</dbReference>
<dbReference type="Pfam" id="PF00067">
    <property type="entry name" value="p450"/>
    <property type="match status" value="1"/>
</dbReference>
<evidence type="ECO:0000256" key="3">
    <source>
        <dbReference type="ARBA" id="ARBA00022617"/>
    </source>
</evidence>
<dbReference type="AlphaFoldDB" id="A0A0B7KQX2"/>
<name>A0A0B7KQX2_BIOOC</name>